<reference evidence="2 3" key="2">
    <citation type="submission" date="2022-06" db="EMBL/GenBank/DDBJ databases">
        <title>Genomic Encyclopedia of Type Strains, Phase I: the one thousand microbial genomes (KMG-I) project.</title>
        <authorList>
            <person name="Kyrpides N."/>
        </authorList>
    </citation>
    <scope>NUCLEOTIDE SEQUENCE [LARGE SCALE GENOMIC DNA]</scope>
    <source>
        <strain evidence="2 3">DSM 43889</strain>
    </source>
</reference>
<evidence type="ECO:0000313" key="3">
    <source>
        <dbReference type="Proteomes" id="UP000791080"/>
    </source>
</evidence>
<feature type="compositionally biased region" description="Basic and acidic residues" evidence="1">
    <location>
        <begin position="206"/>
        <end position="218"/>
    </location>
</feature>
<evidence type="ECO:0008006" key="4">
    <source>
        <dbReference type="Google" id="ProtNLM"/>
    </source>
</evidence>
<dbReference type="EMBL" id="AUBJ02000001">
    <property type="protein sequence ID" value="MCP2334450.1"/>
    <property type="molecule type" value="Genomic_DNA"/>
</dbReference>
<keyword evidence="3" id="KW-1185">Reference proteome</keyword>
<protein>
    <recommendedName>
        <fullName evidence="4">DoxX family protein</fullName>
    </recommendedName>
</protein>
<gene>
    <name evidence="2" type="ORF">G443_004720</name>
</gene>
<reference evidence="2 3" key="1">
    <citation type="submission" date="2013-07" db="EMBL/GenBank/DDBJ databases">
        <authorList>
            <consortium name="DOE Joint Genome Institute"/>
            <person name="Reeve W."/>
            <person name="Huntemann M."/>
            <person name="Han J."/>
            <person name="Chen A."/>
            <person name="Kyrpides N."/>
            <person name="Mavromatis K."/>
            <person name="Markowitz V."/>
            <person name="Palaniappan K."/>
            <person name="Ivanova N."/>
            <person name="Schaumberg A."/>
            <person name="Pati A."/>
            <person name="Liolios K."/>
            <person name="Nordberg H.P."/>
            <person name="Cantor M.N."/>
            <person name="Hua S.X."/>
            <person name="Woyke T."/>
        </authorList>
    </citation>
    <scope>NUCLEOTIDE SEQUENCE [LARGE SCALE GENOMIC DNA]</scope>
    <source>
        <strain evidence="2 3">DSM 43889</strain>
    </source>
</reference>
<proteinExistence type="predicted"/>
<feature type="region of interest" description="Disordered" evidence="1">
    <location>
        <begin position="154"/>
        <end position="233"/>
    </location>
</feature>
<feature type="compositionally biased region" description="Basic residues" evidence="1">
    <location>
        <begin position="176"/>
        <end position="191"/>
    </location>
</feature>
<name>A0ABT1JPI6_ACTCY</name>
<accession>A0ABT1JPI6</accession>
<comment type="caution">
    <text evidence="2">The sequence shown here is derived from an EMBL/GenBank/DDBJ whole genome shotgun (WGS) entry which is preliminary data.</text>
</comment>
<organism evidence="2 3">
    <name type="scientific">Actinoalloteichus caeruleus DSM 43889</name>
    <dbReference type="NCBI Taxonomy" id="1120930"/>
    <lineage>
        <taxon>Bacteria</taxon>
        <taxon>Bacillati</taxon>
        <taxon>Actinomycetota</taxon>
        <taxon>Actinomycetes</taxon>
        <taxon>Pseudonocardiales</taxon>
        <taxon>Pseudonocardiaceae</taxon>
        <taxon>Actinoalloteichus</taxon>
        <taxon>Actinoalloteichus cyanogriseus</taxon>
    </lineage>
</organism>
<sequence length="233" mass="24957">MIRPMTSLGHWPSRLAAGTFILNSGLSKRDADDEAAAGLHGAAAGAYPFLKSMEPKQFVRLLSTAEIGLGAALLIPLVPTGVAGVGLTAFSAGLVGMYLRTPGTRHKGSVRPTEQGLPLAKDIWLVGAGVGMVVEGVVHRAALRRHRRRKALLRAGGAAAHHGRCRHRGAGEGRGHEHHGHHESRRHHGHGKHEGWHHLGRHGGRARHDESAATEHHGHGAAGMLWRKAHREH</sequence>
<evidence type="ECO:0000313" key="2">
    <source>
        <dbReference type="EMBL" id="MCP2334450.1"/>
    </source>
</evidence>
<dbReference type="Proteomes" id="UP000791080">
    <property type="component" value="Unassembled WGS sequence"/>
</dbReference>
<evidence type="ECO:0000256" key="1">
    <source>
        <dbReference type="SAM" id="MobiDB-lite"/>
    </source>
</evidence>